<feature type="compositionally biased region" description="Basic and acidic residues" evidence="1">
    <location>
        <begin position="380"/>
        <end position="390"/>
    </location>
</feature>
<accession>A0AAI9E611</accession>
<feature type="region of interest" description="Disordered" evidence="1">
    <location>
        <begin position="351"/>
        <end position="390"/>
    </location>
</feature>
<dbReference type="Proteomes" id="UP001296104">
    <property type="component" value="Unassembled WGS sequence"/>
</dbReference>
<sequence length="390" mass="43616">MENDSSSKAQEAARDQQTYEAPPPAYEEVSKDGYQIIMTGNASEKAQTRPPQPNIAEDVPLLPTRATSVQTTTDSGLPLTFTFTWRRPWTDYPALLMTPCTPLQAADSFIQPTSEWRLNYEKKYFARLHRYGADKDKGDFPMRQVAEVKYPEFKLGGGPVITFEPHEEEIARRGARHVSRTDRLMLCTGWFSSRFGIDLPVSNGARCEWRAVRAEGKENDLEAQEGVTVNPAAVKTPGSTIIERRPAKAQTPMETFEQARKFVQDNSWTPYPTQELVEEVFGTVRARYTRAAPWATRDGTLEILQPEGTQITPGYIEGIVIVAAAMVGMQDRMGLASALVEAGAESIMANNARKKRESCTGDREEEGRLPLEPVQTQDTTAREKIQPQKI</sequence>
<dbReference type="EMBL" id="CAVMBE010000009">
    <property type="protein sequence ID" value="CAK3880496.1"/>
    <property type="molecule type" value="Genomic_DNA"/>
</dbReference>
<proteinExistence type="predicted"/>
<feature type="region of interest" description="Disordered" evidence="1">
    <location>
        <begin position="39"/>
        <end position="58"/>
    </location>
</feature>
<keyword evidence="3" id="KW-1185">Reference proteome</keyword>
<dbReference type="AlphaFoldDB" id="A0AAI9E611"/>
<feature type="compositionally biased region" description="Polar residues" evidence="1">
    <location>
        <begin position="1"/>
        <end position="19"/>
    </location>
</feature>
<evidence type="ECO:0000256" key="1">
    <source>
        <dbReference type="SAM" id="MobiDB-lite"/>
    </source>
</evidence>
<protein>
    <submittedName>
        <fullName evidence="2">Uncharacterized protein</fullName>
    </submittedName>
</protein>
<name>A0AAI9E611_9PEZI</name>
<reference evidence="2" key="1">
    <citation type="submission" date="2023-11" db="EMBL/GenBank/DDBJ databases">
        <authorList>
            <person name="Alioto T."/>
            <person name="Alioto T."/>
            <person name="Gomez Garrido J."/>
        </authorList>
    </citation>
    <scope>NUCLEOTIDE SEQUENCE</scope>
</reference>
<evidence type="ECO:0000313" key="3">
    <source>
        <dbReference type="Proteomes" id="UP001296104"/>
    </source>
</evidence>
<feature type="compositionally biased region" description="Basic and acidic residues" evidence="1">
    <location>
        <begin position="357"/>
        <end position="369"/>
    </location>
</feature>
<feature type="region of interest" description="Disordered" evidence="1">
    <location>
        <begin position="1"/>
        <end position="33"/>
    </location>
</feature>
<organism evidence="2 3">
    <name type="scientific">Lecanosticta acicola</name>
    <dbReference type="NCBI Taxonomy" id="111012"/>
    <lineage>
        <taxon>Eukaryota</taxon>
        <taxon>Fungi</taxon>
        <taxon>Dikarya</taxon>
        <taxon>Ascomycota</taxon>
        <taxon>Pezizomycotina</taxon>
        <taxon>Dothideomycetes</taxon>
        <taxon>Dothideomycetidae</taxon>
        <taxon>Mycosphaerellales</taxon>
        <taxon>Mycosphaerellaceae</taxon>
        <taxon>Lecanosticta</taxon>
    </lineage>
</organism>
<comment type="caution">
    <text evidence="2">The sequence shown here is derived from an EMBL/GenBank/DDBJ whole genome shotgun (WGS) entry which is preliminary data.</text>
</comment>
<gene>
    <name evidence="2" type="ORF">LECACI_7A002134</name>
</gene>
<evidence type="ECO:0000313" key="2">
    <source>
        <dbReference type="EMBL" id="CAK3880496.1"/>
    </source>
</evidence>